<gene>
    <name evidence="1" type="ORF">SLEP1_g47617</name>
</gene>
<keyword evidence="2" id="KW-1185">Reference proteome</keyword>
<protein>
    <submittedName>
        <fullName evidence="1">Uncharacterized protein</fullName>
    </submittedName>
</protein>
<dbReference type="EMBL" id="BPVZ01000137">
    <property type="protein sequence ID" value="GKV39923.1"/>
    <property type="molecule type" value="Genomic_DNA"/>
</dbReference>
<name>A0AAV5LR29_9ROSI</name>
<comment type="caution">
    <text evidence="1">The sequence shown here is derived from an EMBL/GenBank/DDBJ whole genome shotgun (WGS) entry which is preliminary data.</text>
</comment>
<organism evidence="1 2">
    <name type="scientific">Rubroshorea leprosula</name>
    <dbReference type="NCBI Taxonomy" id="152421"/>
    <lineage>
        <taxon>Eukaryota</taxon>
        <taxon>Viridiplantae</taxon>
        <taxon>Streptophyta</taxon>
        <taxon>Embryophyta</taxon>
        <taxon>Tracheophyta</taxon>
        <taxon>Spermatophyta</taxon>
        <taxon>Magnoliopsida</taxon>
        <taxon>eudicotyledons</taxon>
        <taxon>Gunneridae</taxon>
        <taxon>Pentapetalae</taxon>
        <taxon>rosids</taxon>
        <taxon>malvids</taxon>
        <taxon>Malvales</taxon>
        <taxon>Dipterocarpaceae</taxon>
        <taxon>Rubroshorea</taxon>
    </lineage>
</organism>
<dbReference type="AlphaFoldDB" id="A0AAV5LR29"/>
<proteinExistence type="predicted"/>
<evidence type="ECO:0000313" key="2">
    <source>
        <dbReference type="Proteomes" id="UP001054252"/>
    </source>
</evidence>
<evidence type="ECO:0000313" key="1">
    <source>
        <dbReference type="EMBL" id="GKV39923.1"/>
    </source>
</evidence>
<accession>A0AAV5LR29</accession>
<dbReference type="Proteomes" id="UP001054252">
    <property type="component" value="Unassembled WGS sequence"/>
</dbReference>
<reference evidence="1 2" key="1">
    <citation type="journal article" date="2021" name="Commun. Biol.">
        <title>The genome of Shorea leprosula (Dipterocarpaceae) highlights the ecological relevance of drought in aseasonal tropical rainforests.</title>
        <authorList>
            <person name="Ng K.K.S."/>
            <person name="Kobayashi M.J."/>
            <person name="Fawcett J.A."/>
            <person name="Hatakeyama M."/>
            <person name="Paape T."/>
            <person name="Ng C.H."/>
            <person name="Ang C.C."/>
            <person name="Tnah L.H."/>
            <person name="Lee C.T."/>
            <person name="Nishiyama T."/>
            <person name="Sese J."/>
            <person name="O'Brien M.J."/>
            <person name="Copetti D."/>
            <person name="Mohd Noor M.I."/>
            <person name="Ong R.C."/>
            <person name="Putra M."/>
            <person name="Sireger I.Z."/>
            <person name="Indrioko S."/>
            <person name="Kosugi Y."/>
            <person name="Izuno A."/>
            <person name="Isagi Y."/>
            <person name="Lee S.L."/>
            <person name="Shimizu K.K."/>
        </authorList>
    </citation>
    <scope>NUCLEOTIDE SEQUENCE [LARGE SCALE GENOMIC DNA]</scope>
    <source>
        <strain evidence="1">214</strain>
    </source>
</reference>
<sequence>MTFIDEVGSSAPPSDNFFPFQPSIANGLAKVQCFVGQDASLLQLALVLASEVRPRRRRYLLLNRPSHGNLL</sequence>